<comment type="caution">
    <text evidence="1">The sequence shown here is derived from an EMBL/GenBank/DDBJ whole genome shotgun (WGS) entry which is preliminary data.</text>
</comment>
<dbReference type="Proteomes" id="UP000836387">
    <property type="component" value="Unassembled WGS sequence"/>
</dbReference>
<reference evidence="1" key="1">
    <citation type="submission" date="2020-04" db="EMBL/GenBank/DDBJ databases">
        <authorList>
            <person name="Broberg M."/>
        </authorList>
    </citation>
    <scope>NUCLEOTIDE SEQUENCE</scope>
</reference>
<sequence length="860" mass="93586">MSLFRSAACRVCRSSTIRFRRGFATASTQQPSQSAHDNHVRIVEVGPRDGLQNEKVSIPLHTKIELIERLAKTGVSTIEAGSFVSPKWVPQMANSSEILEHILQQKIASPVPVSYSFLAPNIKGLENAAGLLRQNPGAFATQLSPAAEGAEVSTPEIEVAVFAAATESFSQRNLNCDIQTSLERFKAVIQDSKAMGLRVRAYISVVLGCPFEGFDVDPHRVAEIAADLLESGADEISLGDTTGMGTAPRTSNLLKCLTAAGIRTEDTAMHFHDTYGQALVNTAVSLEHGIRTFDSSVGGLGGCPYSPGATGNVATENMVYFLETLGMSTGVDLDAMADIGSWISGQLATMSDPREPSSYSVVPRLRYNTVGGINGPLVILENVKNPKYNEIVTLTLGDGTQRSGQVLEARGDRAVVQVFEGTSGIDVKKTNVEFTGQSLKLGVSEDMLGRVFDGSGRAMDKGPKVLAEDYIDINGSPINPFSREYPEEMISTGISAIDTMNSIARGQKIPIFSSAGLPHNEIAAQICRQAGLVKKQGVTNKGVHDGHEDNFSIVFGAMGVNLETARFFTNDFKQNGSLERTTLFVNIASDPTIERIITPRLALTTAEYYAYQLEKHVLVILTDLSSYCDALREVSAAREEVPGRRGYPGYMYTDLSTIYERAGRVTGRNGSITQIPILTMPNEDITHPIPDLTGYITEGQIFVDRPMYNRGIYPPINVLPSLSRLMKSAIGEGMTRRDHGDVSNQLYAKYAIGRDAAAMKAVVGEEALSNEDKLSLEFLDKFERQFISQGAYESRSIFESLDLAWSLLRIYPKELLNRIPAKVLNEYYQRAQKEAKSKGKQKAAADATSQQQAEGNLVEV</sequence>
<reference evidence="1" key="2">
    <citation type="submission" date="2021-10" db="EMBL/GenBank/DDBJ databases">
        <authorList>
            <person name="Piombo E."/>
        </authorList>
    </citation>
    <scope>NUCLEOTIDE SEQUENCE</scope>
</reference>
<name>A0ACA9TEI0_BIOOC</name>
<dbReference type="EMBL" id="CADEHS020000003">
    <property type="protein sequence ID" value="CAG9938916.1"/>
    <property type="molecule type" value="Genomic_DNA"/>
</dbReference>
<accession>A0ACA9TEI0</accession>
<organism evidence="1 2">
    <name type="scientific">Clonostachys rosea f. rosea IK726</name>
    <dbReference type="NCBI Taxonomy" id="1349383"/>
    <lineage>
        <taxon>Eukaryota</taxon>
        <taxon>Fungi</taxon>
        <taxon>Dikarya</taxon>
        <taxon>Ascomycota</taxon>
        <taxon>Pezizomycotina</taxon>
        <taxon>Sordariomycetes</taxon>
        <taxon>Hypocreomycetidae</taxon>
        <taxon>Hypocreales</taxon>
        <taxon>Bionectriaceae</taxon>
        <taxon>Clonostachys</taxon>
    </lineage>
</organism>
<evidence type="ECO:0000313" key="1">
    <source>
        <dbReference type="EMBL" id="CAG9938916.1"/>
    </source>
</evidence>
<proteinExistence type="predicted"/>
<protein>
    <submittedName>
        <fullName evidence="1">Uncharacterized protein</fullName>
    </submittedName>
</protein>
<evidence type="ECO:0000313" key="2">
    <source>
        <dbReference type="Proteomes" id="UP000836387"/>
    </source>
</evidence>
<keyword evidence="2" id="KW-1185">Reference proteome</keyword>
<gene>
    <name evidence="1" type="ORF">CRV2_00007349</name>
</gene>